<dbReference type="Proteomes" id="UP000265520">
    <property type="component" value="Unassembled WGS sequence"/>
</dbReference>
<feature type="compositionally biased region" description="Polar residues" evidence="1">
    <location>
        <begin position="292"/>
        <end position="307"/>
    </location>
</feature>
<evidence type="ECO:0000313" key="3">
    <source>
        <dbReference type="Proteomes" id="UP000265520"/>
    </source>
</evidence>
<accession>A0A392LZE5</accession>
<evidence type="ECO:0000256" key="1">
    <source>
        <dbReference type="SAM" id="MobiDB-lite"/>
    </source>
</evidence>
<proteinExistence type="predicted"/>
<comment type="caution">
    <text evidence="2">The sequence shown here is derived from an EMBL/GenBank/DDBJ whole genome shotgun (WGS) entry which is preliminary data.</text>
</comment>
<organism evidence="2 3">
    <name type="scientific">Trifolium medium</name>
    <dbReference type="NCBI Taxonomy" id="97028"/>
    <lineage>
        <taxon>Eukaryota</taxon>
        <taxon>Viridiplantae</taxon>
        <taxon>Streptophyta</taxon>
        <taxon>Embryophyta</taxon>
        <taxon>Tracheophyta</taxon>
        <taxon>Spermatophyta</taxon>
        <taxon>Magnoliopsida</taxon>
        <taxon>eudicotyledons</taxon>
        <taxon>Gunneridae</taxon>
        <taxon>Pentapetalae</taxon>
        <taxon>rosids</taxon>
        <taxon>fabids</taxon>
        <taxon>Fabales</taxon>
        <taxon>Fabaceae</taxon>
        <taxon>Papilionoideae</taxon>
        <taxon>50 kb inversion clade</taxon>
        <taxon>NPAAA clade</taxon>
        <taxon>Hologalegina</taxon>
        <taxon>IRL clade</taxon>
        <taxon>Trifolieae</taxon>
        <taxon>Trifolium</taxon>
    </lineage>
</organism>
<feature type="region of interest" description="Disordered" evidence="1">
    <location>
        <begin position="244"/>
        <end position="322"/>
    </location>
</feature>
<name>A0A392LZE5_9FABA</name>
<sequence length="385" mass="43132">MVSRAPGFRGLLPQNPSRRRFYIPTTTLFFVHGTVHSPSLFTRDTVCVALFLWQNGNDSNGKKRWLIRWLCAQVRRGNVPAKMLALRRSSQTLHEYAWRVVIPLRVRRCPVMVCIVLVVVRRAQRLLVHSDAPRLLEYSQFPDPSFRPLILIHFPFESGTISLLIPALLLNHLTRLKLRSYLEVRLDKFEMGKGKFLLTSTREYVDEDQLSDEDKALLARMREYVVGLTLEGIDAFNARKAKTPKMGRLHGGSGPTAHYDSEDEQVQPSESVSHPEGNQSLPQRGFAEESGDGSSPSKDTEGSASSERSLERGQGRTSLRPTLCIGDVPHSDDLVSLPQVSISLCNVLGIGPNFVVDVGIYRHFDAARVNESNINSISIFLALSC</sequence>
<feature type="compositionally biased region" description="Polar residues" evidence="1">
    <location>
        <begin position="266"/>
        <end position="282"/>
    </location>
</feature>
<dbReference type="AlphaFoldDB" id="A0A392LZE5"/>
<evidence type="ECO:0000313" key="2">
    <source>
        <dbReference type="EMBL" id="MCH80345.1"/>
    </source>
</evidence>
<dbReference type="EMBL" id="LXQA010000951">
    <property type="protein sequence ID" value="MCH80345.1"/>
    <property type="molecule type" value="Genomic_DNA"/>
</dbReference>
<keyword evidence="3" id="KW-1185">Reference proteome</keyword>
<gene>
    <name evidence="2" type="ORF">A2U01_0001112</name>
</gene>
<reference evidence="2 3" key="1">
    <citation type="journal article" date="2018" name="Front. Plant Sci.">
        <title>Red Clover (Trifolium pratense) and Zigzag Clover (T. medium) - A Picture of Genomic Similarities and Differences.</title>
        <authorList>
            <person name="Dluhosova J."/>
            <person name="Istvanek J."/>
            <person name="Nedelnik J."/>
            <person name="Repkova J."/>
        </authorList>
    </citation>
    <scope>NUCLEOTIDE SEQUENCE [LARGE SCALE GENOMIC DNA]</scope>
    <source>
        <strain evidence="3">cv. 10/8</strain>
        <tissue evidence="2">Leaf</tissue>
    </source>
</reference>
<protein>
    <submittedName>
        <fullName evidence="2">Uncharacterized protein</fullName>
    </submittedName>
</protein>